<proteinExistence type="predicted"/>
<feature type="domain" description="Ferric siderophore reductase C-terminal" evidence="1">
    <location>
        <begin position="201"/>
        <end position="221"/>
    </location>
</feature>
<comment type="caution">
    <text evidence="2">The sequence shown here is derived from an EMBL/GenBank/DDBJ whole genome shotgun (WGS) entry which is preliminary data.</text>
</comment>
<dbReference type="OrthoDB" id="4856898at2"/>
<keyword evidence="3" id="KW-1185">Reference proteome</keyword>
<evidence type="ECO:0000313" key="3">
    <source>
        <dbReference type="Proteomes" id="UP000319514"/>
    </source>
</evidence>
<gene>
    <name evidence="2" type="ORF">FB474_3201</name>
</gene>
<evidence type="ECO:0000313" key="2">
    <source>
        <dbReference type="EMBL" id="TQL61782.1"/>
    </source>
</evidence>
<dbReference type="RefSeq" id="WP_141789516.1">
    <property type="nucleotide sequence ID" value="NZ_BAAAKX010000012.1"/>
</dbReference>
<dbReference type="GO" id="GO:0051537">
    <property type="term" value="F:2 iron, 2 sulfur cluster binding"/>
    <property type="evidence" value="ECO:0007669"/>
    <property type="project" value="InterPro"/>
</dbReference>
<dbReference type="EMBL" id="VFOQ01000001">
    <property type="protein sequence ID" value="TQL61782.1"/>
    <property type="molecule type" value="Genomic_DNA"/>
</dbReference>
<reference evidence="2 3" key="1">
    <citation type="submission" date="2019-06" db="EMBL/GenBank/DDBJ databases">
        <title>Sequencing the genomes of 1000 actinobacteria strains.</title>
        <authorList>
            <person name="Klenk H.-P."/>
        </authorList>
    </citation>
    <scope>NUCLEOTIDE SEQUENCE [LARGE SCALE GENOMIC DNA]</scope>
    <source>
        <strain evidence="2 3">DSM 18082</strain>
    </source>
</reference>
<evidence type="ECO:0000259" key="1">
    <source>
        <dbReference type="Pfam" id="PF11575"/>
    </source>
</evidence>
<dbReference type="InterPro" id="IPR024726">
    <property type="entry name" value="FhuF_C"/>
</dbReference>
<protein>
    <submittedName>
        <fullName evidence="2">FhuF-like iron-sulfur protein</fullName>
    </submittedName>
</protein>
<dbReference type="AlphaFoldDB" id="A0A542ZN70"/>
<accession>A0A542ZN70</accession>
<name>A0A542ZN70_9MICO</name>
<sequence>MTQAGTDADRDLALSLVSSRLGWMDVLPAWHGSPLPWSCVDVVDAQDRGEDPTAPWRRALAETTARQYRQDPPPAMPAAFVLLWYLDVLANPVAFAAALGPWVLDPSPGNVRFDLQTDQHYPEAASFATGDLLLVADPAQRQDLARQRYLAHAGRFVDGYRPGVKMSSRQRHGAVEDTWEIASRRAAEACLPPPPPEPQRRQSCCFIFTLPGASTCAMCPRLSPPAGR</sequence>
<organism evidence="2 3">
    <name type="scientific">Oryzihumus leptocrescens</name>
    <dbReference type="NCBI Taxonomy" id="297536"/>
    <lineage>
        <taxon>Bacteria</taxon>
        <taxon>Bacillati</taxon>
        <taxon>Actinomycetota</taxon>
        <taxon>Actinomycetes</taxon>
        <taxon>Micrococcales</taxon>
        <taxon>Intrasporangiaceae</taxon>
        <taxon>Oryzihumus</taxon>
    </lineage>
</organism>
<dbReference type="Pfam" id="PF11575">
    <property type="entry name" value="FhuF_C"/>
    <property type="match status" value="1"/>
</dbReference>
<dbReference type="Proteomes" id="UP000319514">
    <property type="component" value="Unassembled WGS sequence"/>
</dbReference>